<dbReference type="EMBL" id="ACRO01000003">
    <property type="protein sequence ID" value="EGF87265.1"/>
    <property type="molecule type" value="Genomic_DNA"/>
</dbReference>
<evidence type="ECO:0000313" key="3">
    <source>
        <dbReference type="Proteomes" id="UP000004773"/>
    </source>
</evidence>
<dbReference type="Gene3D" id="1.25.40.10">
    <property type="entry name" value="Tetratricopeptide repeat domain"/>
    <property type="match status" value="1"/>
</dbReference>
<dbReference type="InterPro" id="IPR053163">
    <property type="entry name" value="HTH-type_regulator_Rgg"/>
</dbReference>
<dbReference type="Proteomes" id="UP000004773">
    <property type="component" value="Unassembled WGS sequence"/>
</dbReference>
<dbReference type="InterPro" id="IPR010982">
    <property type="entry name" value="Lambda_DNA-bd_dom_sf"/>
</dbReference>
<name>A0AA87AMN3_9BACL</name>
<dbReference type="InterPro" id="IPR001387">
    <property type="entry name" value="Cro/C1-type_HTH"/>
</dbReference>
<accession>A0AA87AMN3</accession>
<dbReference type="AlphaFoldDB" id="A0AA87AMN3"/>
<protein>
    <recommendedName>
        <fullName evidence="1">HTH cro/C1-type domain-containing protein</fullName>
    </recommendedName>
</protein>
<evidence type="ECO:0000313" key="2">
    <source>
        <dbReference type="EMBL" id="EGF87265.1"/>
    </source>
</evidence>
<feature type="domain" description="HTH cro/C1-type" evidence="1">
    <location>
        <begin position="10"/>
        <end position="64"/>
    </location>
</feature>
<evidence type="ECO:0000259" key="1">
    <source>
        <dbReference type="SMART" id="SM00530"/>
    </source>
</evidence>
<proteinExistence type="predicted"/>
<dbReference type="RefSeq" id="WP_003145950.1">
    <property type="nucleotide sequence ID" value="NZ_GL883582.1"/>
</dbReference>
<dbReference type="SUPFAM" id="SSF47413">
    <property type="entry name" value="lambda repressor-like DNA-binding domains"/>
    <property type="match status" value="1"/>
</dbReference>
<dbReference type="InterPro" id="IPR011990">
    <property type="entry name" value="TPR-like_helical_dom_sf"/>
</dbReference>
<reference evidence="2 3" key="1">
    <citation type="submission" date="2011-03" db="EMBL/GenBank/DDBJ databases">
        <title>The Genome Sequence of Gemella haemolysans M341.</title>
        <authorList>
            <consortium name="The Broad Institute Genome Sequencing Platform"/>
            <consortium name="The Broad Institute Genome Sequencing Center for Infectious Disease"/>
            <person name="Earl A."/>
            <person name="Ward D."/>
            <person name="Feldgarden M."/>
            <person name="Gevers D."/>
            <person name="Sibley C.D."/>
            <person name="Field T.R."/>
            <person name="Grinwis M."/>
            <person name="Eshaghurshan C.S."/>
            <person name="Surette M.G."/>
            <person name="Young S.K."/>
            <person name="Zeng Q."/>
            <person name="Gargeya S."/>
            <person name="Fitzgerald M."/>
            <person name="Haas B."/>
            <person name="Abouelleil A."/>
            <person name="Alvarado L."/>
            <person name="Arachchi H.M."/>
            <person name="Berlin A."/>
            <person name="Brown A."/>
            <person name="Chapman S.B."/>
            <person name="Chen Z."/>
            <person name="Dunbar C."/>
            <person name="Freedman E."/>
            <person name="Gearin G."/>
            <person name="Gellesch M."/>
            <person name="Goldberg J."/>
            <person name="Griggs A."/>
            <person name="Gujja S."/>
            <person name="Heilman E.R."/>
            <person name="Heiman D."/>
            <person name="Howarth C."/>
            <person name="Larson L."/>
            <person name="Lui A."/>
            <person name="MacDonald P.J.P."/>
            <person name="Mehta T."/>
            <person name="Montmayeur A."/>
            <person name="Murphy C."/>
            <person name="Neiman D."/>
            <person name="Pearson M."/>
            <person name="Priest M."/>
            <person name="Roberts A."/>
            <person name="Saif S."/>
            <person name="Shea T."/>
            <person name="Shenoy N."/>
            <person name="Sisk P."/>
            <person name="Stolte C."/>
            <person name="Sykes S."/>
            <person name="White J."/>
            <person name="Yandava C."/>
            <person name="Wortman J."/>
            <person name="Nusbaum C."/>
            <person name="Birren B."/>
        </authorList>
    </citation>
    <scope>NUCLEOTIDE SEQUENCE [LARGE SCALE GENOMIC DNA]</scope>
    <source>
        <strain evidence="2 3">M341</strain>
    </source>
</reference>
<comment type="caution">
    <text evidence="2">The sequence shown here is derived from an EMBL/GenBank/DDBJ whole genome shotgun (WGS) entry which is preliminary data.</text>
</comment>
<dbReference type="GO" id="GO:0003677">
    <property type="term" value="F:DNA binding"/>
    <property type="evidence" value="ECO:0007669"/>
    <property type="project" value="InterPro"/>
</dbReference>
<dbReference type="SMART" id="SM00530">
    <property type="entry name" value="HTH_XRE"/>
    <property type="match status" value="1"/>
</dbReference>
<dbReference type="CDD" id="cd00093">
    <property type="entry name" value="HTH_XRE"/>
    <property type="match status" value="1"/>
</dbReference>
<gene>
    <name evidence="2" type="ORF">HMPREF0428_00140</name>
</gene>
<organism evidence="2 3">
    <name type="scientific">Gemella haemolysans M341</name>
    <dbReference type="NCBI Taxonomy" id="562981"/>
    <lineage>
        <taxon>Bacteria</taxon>
        <taxon>Bacillati</taxon>
        <taxon>Bacillota</taxon>
        <taxon>Bacilli</taxon>
        <taxon>Bacillales</taxon>
        <taxon>Gemellaceae</taxon>
        <taxon>Gemella</taxon>
    </lineage>
</organism>
<dbReference type="PANTHER" id="PTHR37038">
    <property type="entry name" value="TRANSCRIPTIONAL REGULATOR-RELATED"/>
    <property type="match status" value="1"/>
</dbReference>
<sequence>MDNKNMHGKIFKQIREERGIKLKDAAGNAISVRTLIRFEADETSVSLEVFEQLLRNIGICYQDFFSEYLPLVEVDQTGFVAESKRLEIAGGQSLIKSLAIKTLEQNENISITTRLYIEQFLCVLGETQGPQIIRDNRKIVLEHLRSLDKHNINELFTLTFIMGTTNDDEFSDEFIRRVINESLVPIKSDNMFSSDKGERLLLLLNSAIALLSRRGHVEEAEGYCIKAIELLKEHYVHVTYFIFHVTSFNYILAQIQLKLNKPEGVELANKCIRLLDAQIDLNHILVDNLTKDKLVKWFYERNKTGIDFEF</sequence>